<dbReference type="InterPro" id="IPR010313">
    <property type="entry name" value="Glycine_N-acyltransferase"/>
</dbReference>
<dbReference type="AlphaFoldDB" id="A0AA43XH69"/>
<dbReference type="GO" id="GO:0047961">
    <property type="term" value="F:glycine N-acyltransferase activity"/>
    <property type="evidence" value="ECO:0007669"/>
    <property type="project" value="InterPro"/>
</dbReference>
<name>A0AA43XH69_9CLOT</name>
<feature type="domain" description="N-acetyltransferase" evidence="1">
    <location>
        <begin position="125"/>
        <end position="253"/>
    </location>
</feature>
<dbReference type="RefSeq" id="WP_160718222.1">
    <property type="nucleotide sequence ID" value="NZ_SUMG01000001.1"/>
</dbReference>
<dbReference type="SUPFAM" id="SSF55729">
    <property type="entry name" value="Acyl-CoA N-acyltransferases (Nat)"/>
    <property type="match status" value="1"/>
</dbReference>
<dbReference type="Proteomes" id="UP000449710">
    <property type="component" value="Unassembled WGS sequence"/>
</dbReference>
<organism evidence="2 3">
    <name type="scientific">Isachenkonia alkalipeptolytica</name>
    <dbReference type="NCBI Taxonomy" id="2565777"/>
    <lineage>
        <taxon>Bacteria</taxon>
        <taxon>Bacillati</taxon>
        <taxon>Bacillota</taxon>
        <taxon>Clostridia</taxon>
        <taxon>Eubacteriales</taxon>
        <taxon>Clostridiaceae</taxon>
        <taxon>Isachenkonia</taxon>
    </lineage>
</organism>
<dbReference type="InterPro" id="IPR013653">
    <property type="entry name" value="GCN5-like_dom"/>
</dbReference>
<dbReference type="PANTHER" id="PTHR15298">
    <property type="entry name" value="L-COA N-ACYLTRANSFERASE-RELATED"/>
    <property type="match status" value="1"/>
</dbReference>
<dbReference type="PANTHER" id="PTHR15298:SF1">
    <property type="entry name" value="GLYCINE N-ACYLTRANSFERASE-LIKE PROTEIN"/>
    <property type="match status" value="1"/>
</dbReference>
<evidence type="ECO:0000313" key="3">
    <source>
        <dbReference type="Proteomes" id="UP000449710"/>
    </source>
</evidence>
<accession>A0AA43XH69</accession>
<proteinExistence type="predicted"/>
<evidence type="ECO:0000313" key="2">
    <source>
        <dbReference type="EMBL" id="NBG86913.1"/>
    </source>
</evidence>
<dbReference type="InterPro" id="IPR000182">
    <property type="entry name" value="GNAT_dom"/>
</dbReference>
<dbReference type="Pfam" id="PF08445">
    <property type="entry name" value="FR47"/>
    <property type="match status" value="1"/>
</dbReference>
<gene>
    <name evidence="2" type="ORF">ISALK_00220</name>
</gene>
<reference evidence="2 3" key="1">
    <citation type="submission" date="2019-04" db="EMBL/GenBank/DDBJ databases">
        <title>Isachenkonia alkalipeptolytica gen. nov. sp. nov. a new anaerobic, alkiliphilic organothrophic bacterium capable to reduce synthesized ferrihydrite isolated from a soda lake.</title>
        <authorList>
            <person name="Toshchakov S.V."/>
            <person name="Zavarzina D.G."/>
            <person name="Zhilina T.N."/>
            <person name="Kostrikina N.A."/>
            <person name="Kublanov I.V."/>
        </authorList>
    </citation>
    <scope>NUCLEOTIDE SEQUENCE [LARGE SCALE GENOMIC DNA]</scope>
    <source>
        <strain evidence="2 3">Z-1701</strain>
    </source>
</reference>
<keyword evidence="3" id="KW-1185">Reference proteome</keyword>
<dbReference type="Gene3D" id="3.40.630.30">
    <property type="match status" value="1"/>
</dbReference>
<dbReference type="EMBL" id="SUMG01000001">
    <property type="protein sequence ID" value="NBG86913.1"/>
    <property type="molecule type" value="Genomic_DNA"/>
</dbReference>
<sequence length="253" mass="29822">MVESTEFYKIQGMLEKYKMENINVIGRIRNSEDKTLFIDEKEKPRGFILQDGEWHALFSPNKEVLHKMLQDFEFPEKANFCGIPLDTAKEVLNHLPGYEEDWEEPCYLYYLPKERHEAYLRNHPENLDSIQEKDLDIVDRFYTYRHEGSKEYLRECIANRPSSMIRDEEGNPISWALVREDHSMGVMYTLKEHRKKGLARKVSIDLIKKVIETDKTPYVHIVETNTASCNLASDLGMVPWGRVLWFGMKKKGK</sequence>
<comment type="caution">
    <text evidence="2">The sequence shown here is derived from an EMBL/GenBank/DDBJ whole genome shotgun (WGS) entry which is preliminary data.</text>
</comment>
<evidence type="ECO:0000259" key="1">
    <source>
        <dbReference type="PROSITE" id="PS51186"/>
    </source>
</evidence>
<dbReference type="PROSITE" id="PS51186">
    <property type="entry name" value="GNAT"/>
    <property type="match status" value="1"/>
</dbReference>
<protein>
    <recommendedName>
        <fullName evidence="1">N-acetyltransferase domain-containing protein</fullName>
    </recommendedName>
</protein>
<dbReference type="InterPro" id="IPR016181">
    <property type="entry name" value="Acyl_CoA_acyltransferase"/>
</dbReference>